<feature type="region of interest" description="Disordered" evidence="1">
    <location>
        <begin position="1"/>
        <end position="207"/>
    </location>
</feature>
<sequence>MEVEKSSKEKGAGKGQEQEKGEKEETTKNSNQSNKTQKDGKRKNDEQNQTRAQVTGQQQRKDMQNQDEQRQQEEIQEEQWQTQKKRHQKNQEQVISKSVWRPVNPPVQKANDSQQQEQETSGISILPTKNIFSHLEMQEKQEAQQTEQQGFREAASQKDHPKNGHCADQTANNNPNSLKTPNLQATDGNKNRNLGIDLSLPSPKTPNIIDADVGHTVEAYGGMDGGSKKKTTNLQDGVTKGGNLPHVMHEGLDYDHSNDHRASKNDENSLNQQNQQLQQQTLNIDNFEQPAKGKNVK</sequence>
<feature type="compositionally biased region" description="Low complexity" evidence="1">
    <location>
        <begin position="270"/>
        <end position="283"/>
    </location>
</feature>
<gene>
    <name evidence="3" type="primary">LOC107027653</name>
</gene>
<proteinExistence type="predicted"/>
<evidence type="ECO:0000313" key="2">
    <source>
        <dbReference type="Proteomes" id="UP000694930"/>
    </source>
</evidence>
<feature type="compositionally biased region" description="Basic and acidic residues" evidence="1">
    <location>
        <begin position="247"/>
        <end position="267"/>
    </location>
</feature>
<dbReference type="GeneID" id="107027653"/>
<dbReference type="Proteomes" id="UP000694930">
    <property type="component" value="Chromosome 8"/>
</dbReference>
<feature type="compositionally biased region" description="Polar residues" evidence="1">
    <location>
        <begin position="169"/>
        <end position="192"/>
    </location>
</feature>
<feature type="compositionally biased region" description="Polar residues" evidence="1">
    <location>
        <begin position="49"/>
        <end position="58"/>
    </location>
</feature>
<reference evidence="3" key="2">
    <citation type="submission" date="2025-08" db="UniProtKB">
        <authorList>
            <consortium name="RefSeq"/>
        </authorList>
    </citation>
    <scope>IDENTIFICATION</scope>
</reference>
<evidence type="ECO:0000313" key="3">
    <source>
        <dbReference type="RefSeq" id="XP_015084243.1"/>
    </source>
</evidence>
<feature type="compositionally biased region" description="Basic and acidic residues" evidence="1">
    <location>
        <begin position="59"/>
        <end position="73"/>
    </location>
</feature>
<dbReference type="RefSeq" id="XP_015084243.1">
    <property type="nucleotide sequence ID" value="XM_015228757.1"/>
</dbReference>
<reference evidence="2" key="1">
    <citation type="journal article" date="2014" name="Nat. Genet.">
        <title>The genome of the stress-tolerant wild tomato species Solanum pennellii.</title>
        <authorList>
            <person name="Bolger A."/>
            <person name="Scossa F."/>
            <person name="Bolger M.E."/>
            <person name="Lanz C."/>
            <person name="Maumus F."/>
            <person name="Tohge T."/>
            <person name="Quesneville H."/>
            <person name="Alseekh S."/>
            <person name="Sorensen I."/>
            <person name="Lichtenstein G."/>
            <person name="Fich E.A."/>
            <person name="Conte M."/>
            <person name="Keller H."/>
            <person name="Schneeberger K."/>
            <person name="Schwacke R."/>
            <person name="Ofner I."/>
            <person name="Vrebalov J."/>
            <person name="Xu Y."/>
            <person name="Osorio S."/>
            <person name="Aflitos S.A."/>
            <person name="Schijlen E."/>
            <person name="Jimenez-Gomez J.M."/>
            <person name="Ryngajllo M."/>
            <person name="Kimura S."/>
            <person name="Kumar R."/>
            <person name="Koenig D."/>
            <person name="Headland L.R."/>
            <person name="Maloof J.N."/>
            <person name="Sinha N."/>
            <person name="van Ham R.C."/>
            <person name="Lankhorst R.K."/>
            <person name="Mao L."/>
            <person name="Vogel A."/>
            <person name="Arsova B."/>
            <person name="Panstruga R."/>
            <person name="Fei Z."/>
            <person name="Rose J.K."/>
            <person name="Zamir D."/>
            <person name="Carrari F."/>
            <person name="Giovannoni J.J."/>
            <person name="Weigel D."/>
            <person name="Usadel B."/>
            <person name="Fernie A.R."/>
        </authorList>
    </citation>
    <scope>NUCLEOTIDE SEQUENCE [LARGE SCALE GENOMIC DNA]</scope>
    <source>
        <strain evidence="2">cv. LA0716</strain>
    </source>
</reference>
<protein>
    <submittedName>
        <fullName evidence="3">Transcription factor SPT20 homolog</fullName>
    </submittedName>
</protein>
<evidence type="ECO:0000256" key="1">
    <source>
        <dbReference type="SAM" id="MobiDB-lite"/>
    </source>
</evidence>
<feature type="region of interest" description="Disordered" evidence="1">
    <location>
        <begin position="222"/>
        <end position="297"/>
    </location>
</feature>
<feature type="compositionally biased region" description="Basic and acidic residues" evidence="1">
    <location>
        <begin position="1"/>
        <end position="27"/>
    </location>
</feature>
<name>A0ABM1HE73_SOLPN</name>
<keyword evidence="2" id="KW-1185">Reference proteome</keyword>
<feature type="compositionally biased region" description="Basic and acidic residues" evidence="1">
    <location>
        <begin position="36"/>
        <end position="48"/>
    </location>
</feature>
<organism evidence="2 3">
    <name type="scientific">Solanum pennellii</name>
    <name type="common">Tomato</name>
    <name type="synonym">Lycopersicon pennellii</name>
    <dbReference type="NCBI Taxonomy" id="28526"/>
    <lineage>
        <taxon>Eukaryota</taxon>
        <taxon>Viridiplantae</taxon>
        <taxon>Streptophyta</taxon>
        <taxon>Embryophyta</taxon>
        <taxon>Tracheophyta</taxon>
        <taxon>Spermatophyta</taxon>
        <taxon>Magnoliopsida</taxon>
        <taxon>eudicotyledons</taxon>
        <taxon>Gunneridae</taxon>
        <taxon>Pentapetalae</taxon>
        <taxon>asterids</taxon>
        <taxon>lamiids</taxon>
        <taxon>Solanales</taxon>
        <taxon>Solanaceae</taxon>
        <taxon>Solanoideae</taxon>
        <taxon>Solaneae</taxon>
        <taxon>Solanum</taxon>
        <taxon>Solanum subgen. Lycopersicon</taxon>
    </lineage>
</organism>
<accession>A0ABM1HE73</accession>
<feature type="compositionally biased region" description="Polar residues" evidence="1">
    <location>
        <begin position="110"/>
        <end position="123"/>
    </location>
</feature>